<evidence type="ECO:0000256" key="1">
    <source>
        <dbReference type="ARBA" id="ARBA00001936"/>
    </source>
</evidence>
<dbReference type="InterPro" id="IPR036397">
    <property type="entry name" value="RNaseH_sf"/>
</dbReference>
<evidence type="ECO:0000313" key="18">
    <source>
        <dbReference type="EMBL" id="MFD0949686.1"/>
    </source>
</evidence>
<dbReference type="InterPro" id="IPR006054">
    <property type="entry name" value="DnaQ"/>
</dbReference>
<keyword evidence="19" id="KW-1185">Reference proteome</keyword>
<keyword evidence="11 16" id="KW-0269">Exonuclease</keyword>
<dbReference type="InterPro" id="IPR012337">
    <property type="entry name" value="RNaseH-like_sf"/>
</dbReference>
<comment type="catalytic activity">
    <reaction evidence="15 16">
        <text>DNA(n) + a 2'-deoxyribonucleoside 5'-triphosphate = DNA(n+1) + diphosphate</text>
        <dbReference type="Rhea" id="RHEA:22508"/>
        <dbReference type="Rhea" id="RHEA-COMP:17339"/>
        <dbReference type="Rhea" id="RHEA-COMP:17340"/>
        <dbReference type="ChEBI" id="CHEBI:33019"/>
        <dbReference type="ChEBI" id="CHEBI:61560"/>
        <dbReference type="ChEBI" id="CHEBI:173112"/>
        <dbReference type="EC" id="2.7.7.7"/>
    </reaction>
</comment>
<evidence type="ECO:0000256" key="10">
    <source>
        <dbReference type="ARBA" id="ARBA00022801"/>
    </source>
</evidence>
<dbReference type="CDD" id="cd06131">
    <property type="entry name" value="DNA_pol_III_epsilon_Ecoli_like"/>
    <property type="match status" value="1"/>
</dbReference>
<reference evidence="19" key="1">
    <citation type="journal article" date="2019" name="Int. J. Syst. Evol. Microbiol.">
        <title>The Global Catalogue of Microorganisms (GCM) 10K type strain sequencing project: providing services to taxonomists for standard genome sequencing and annotation.</title>
        <authorList>
            <consortium name="The Broad Institute Genomics Platform"/>
            <consortium name="The Broad Institute Genome Sequencing Center for Infectious Disease"/>
            <person name="Wu L."/>
            <person name="Ma J."/>
        </authorList>
    </citation>
    <scope>NUCLEOTIDE SEQUENCE [LARGE SCALE GENOMIC DNA]</scope>
    <source>
        <strain evidence="19">CCUG 63419</strain>
    </source>
</reference>
<dbReference type="SUPFAM" id="SSF53098">
    <property type="entry name" value="Ribonuclease H-like"/>
    <property type="match status" value="1"/>
</dbReference>
<evidence type="ECO:0000256" key="4">
    <source>
        <dbReference type="ARBA" id="ARBA00020352"/>
    </source>
</evidence>
<comment type="subunit">
    <text evidence="16">DNA polymerase III contains a core (composed of alpha, epsilon and theta chains) that associates with a tau subunit. This core dimerizes to form the POLIII' complex. PolIII' associates with the gamma complex (composed of gamma, delta, delta', psi and chi chains) and with the beta chain to form the complete DNA polymerase III complex.</text>
</comment>
<dbReference type="RefSeq" id="WP_379069588.1">
    <property type="nucleotide sequence ID" value="NZ_JBHTIT010000001.1"/>
</dbReference>
<keyword evidence="14 16" id="KW-0464">Manganese</keyword>
<evidence type="ECO:0000256" key="3">
    <source>
        <dbReference type="ARBA" id="ARBA00012417"/>
    </source>
</evidence>
<evidence type="ECO:0000256" key="13">
    <source>
        <dbReference type="ARBA" id="ARBA00022932"/>
    </source>
</evidence>
<proteinExistence type="predicted"/>
<name>A0ABW3HHT5_9GAMM</name>
<comment type="function">
    <text evidence="16">DNA polymerase III is a complex, multichain enzyme responsible for most of the replicative synthesis in bacteria. The epsilon subunit contain the editing function and is a proofreading 3'-5' exonuclease.</text>
</comment>
<evidence type="ECO:0000256" key="6">
    <source>
        <dbReference type="ARBA" id="ARBA00022695"/>
    </source>
</evidence>
<evidence type="ECO:0000259" key="17">
    <source>
        <dbReference type="SMART" id="SM00479"/>
    </source>
</evidence>
<evidence type="ECO:0000256" key="16">
    <source>
        <dbReference type="RuleBase" id="RU364087"/>
    </source>
</evidence>
<keyword evidence="10 16" id="KW-0378">Hydrolase</keyword>
<dbReference type="NCBIfam" id="TIGR01406">
    <property type="entry name" value="dnaQ_proteo"/>
    <property type="match status" value="1"/>
</dbReference>
<keyword evidence="6 16" id="KW-0548">Nucleotidyltransferase</keyword>
<keyword evidence="13 16" id="KW-0239">DNA-directed DNA polymerase</keyword>
<accession>A0ABW3HHT5</accession>
<dbReference type="EMBL" id="JBHTIT010000001">
    <property type="protein sequence ID" value="MFD0949686.1"/>
    <property type="molecule type" value="Genomic_DNA"/>
</dbReference>
<comment type="cofactor">
    <cofactor evidence="1 16">
        <name>Mn(2+)</name>
        <dbReference type="ChEBI" id="CHEBI:29035"/>
    </cofactor>
</comment>
<comment type="cofactor">
    <cofactor evidence="2 16">
        <name>Mg(2+)</name>
        <dbReference type="ChEBI" id="CHEBI:18420"/>
    </cofactor>
</comment>
<dbReference type="InterPro" id="IPR013520">
    <property type="entry name" value="Ribonucl_H"/>
</dbReference>
<keyword evidence="12 16" id="KW-0460">Magnesium</keyword>
<dbReference type="PANTHER" id="PTHR30231:SF41">
    <property type="entry name" value="DNA POLYMERASE III SUBUNIT EPSILON"/>
    <property type="match status" value="1"/>
</dbReference>
<dbReference type="Proteomes" id="UP001597044">
    <property type="component" value="Unassembled WGS sequence"/>
</dbReference>
<evidence type="ECO:0000256" key="11">
    <source>
        <dbReference type="ARBA" id="ARBA00022839"/>
    </source>
</evidence>
<evidence type="ECO:0000256" key="5">
    <source>
        <dbReference type="ARBA" id="ARBA00022679"/>
    </source>
</evidence>
<keyword evidence="8 16" id="KW-0540">Nuclease</keyword>
<comment type="caution">
    <text evidence="18">The sequence shown here is derived from an EMBL/GenBank/DDBJ whole genome shotgun (WGS) entry which is preliminary data.</text>
</comment>
<sequence>MTRQIILDTETTGLDPARGHRLIEIGCLEVVNRRLTSKSFHYYVQPDREIDPDAQRVHGISAEFLADKPRFNEIAMAFLDFVEGAELVIHNAPFDIGFLNNELALLDLPPVTDICTVLDTLPMARAKHPGQKNNLNALARRYGVDNRERTLHGALLDAEILADVYLAMTGGQVGLQLGQDDDGDGQDSEKGERIKRLAADRSPLPIIAANADELAAHAEQLAVLDKNTEDGQCLFHRYD</sequence>
<keyword evidence="9 16" id="KW-0479">Metal-binding</keyword>
<keyword evidence="5 16" id="KW-0808">Transferase</keyword>
<gene>
    <name evidence="16 18" type="primary">dnaQ</name>
    <name evidence="18" type="ORF">ACFQ0F_04655</name>
</gene>
<evidence type="ECO:0000256" key="8">
    <source>
        <dbReference type="ARBA" id="ARBA00022722"/>
    </source>
</evidence>
<dbReference type="NCBIfam" id="TIGR00573">
    <property type="entry name" value="dnaq"/>
    <property type="match status" value="1"/>
</dbReference>
<dbReference type="EC" id="2.7.7.7" evidence="3 16"/>
<dbReference type="GO" id="GO:0003887">
    <property type="term" value="F:DNA-directed DNA polymerase activity"/>
    <property type="evidence" value="ECO:0007669"/>
    <property type="project" value="UniProtKB-EC"/>
</dbReference>
<evidence type="ECO:0000256" key="14">
    <source>
        <dbReference type="ARBA" id="ARBA00023211"/>
    </source>
</evidence>
<evidence type="ECO:0000256" key="2">
    <source>
        <dbReference type="ARBA" id="ARBA00001946"/>
    </source>
</evidence>
<dbReference type="SMART" id="SM00479">
    <property type="entry name" value="EXOIII"/>
    <property type="match status" value="1"/>
</dbReference>
<evidence type="ECO:0000256" key="12">
    <source>
        <dbReference type="ARBA" id="ARBA00022842"/>
    </source>
</evidence>
<feature type="domain" description="Exonuclease" evidence="17">
    <location>
        <begin position="3"/>
        <end position="174"/>
    </location>
</feature>
<evidence type="ECO:0000256" key="7">
    <source>
        <dbReference type="ARBA" id="ARBA00022705"/>
    </source>
</evidence>
<dbReference type="Gene3D" id="3.30.420.10">
    <property type="entry name" value="Ribonuclease H-like superfamily/Ribonuclease H"/>
    <property type="match status" value="1"/>
</dbReference>
<dbReference type="InterPro" id="IPR006309">
    <property type="entry name" value="DnaQ_proteo"/>
</dbReference>
<organism evidence="18 19">
    <name type="scientific">Paraperlucidibaca wandonensis</name>
    <dbReference type="NCBI Taxonomy" id="1268273"/>
    <lineage>
        <taxon>Bacteria</taxon>
        <taxon>Pseudomonadati</taxon>
        <taxon>Pseudomonadota</taxon>
        <taxon>Gammaproteobacteria</taxon>
        <taxon>Moraxellales</taxon>
        <taxon>Moraxellaceae</taxon>
        <taxon>Paraperlucidibaca</taxon>
    </lineage>
</organism>
<dbReference type="PANTHER" id="PTHR30231">
    <property type="entry name" value="DNA POLYMERASE III SUBUNIT EPSILON"/>
    <property type="match status" value="1"/>
</dbReference>
<evidence type="ECO:0000313" key="19">
    <source>
        <dbReference type="Proteomes" id="UP001597044"/>
    </source>
</evidence>
<keyword evidence="7 16" id="KW-0235">DNA replication</keyword>
<evidence type="ECO:0000256" key="15">
    <source>
        <dbReference type="ARBA" id="ARBA00049244"/>
    </source>
</evidence>
<evidence type="ECO:0000256" key="9">
    <source>
        <dbReference type="ARBA" id="ARBA00022723"/>
    </source>
</evidence>
<dbReference type="Pfam" id="PF00929">
    <property type="entry name" value="RNase_T"/>
    <property type="match status" value="1"/>
</dbReference>
<protein>
    <recommendedName>
        <fullName evidence="4 16">DNA polymerase III subunit epsilon</fullName>
        <ecNumber evidence="3 16">2.7.7.7</ecNumber>
    </recommendedName>
</protein>
<dbReference type="NCBIfam" id="NF004316">
    <property type="entry name" value="PRK05711.1"/>
    <property type="match status" value="1"/>
</dbReference>